<name>L7VKW8_THES1</name>
<dbReference type="EMBL" id="CP004044">
    <property type="protein sequence ID" value="AGC67309.1"/>
    <property type="molecule type" value="Genomic_DNA"/>
</dbReference>
<proteinExistence type="predicted"/>
<sequence length="37" mass="4263">MKIAQMAVTLNSRSNIHENSAMLPDLPRYDKIFMVIN</sequence>
<dbReference type="AlphaFoldDB" id="L7VKW8"/>
<accession>L7VKW8</accession>
<gene>
    <name evidence="1" type="ordered locus">Cst_c02850</name>
</gene>
<evidence type="ECO:0000313" key="2">
    <source>
        <dbReference type="Proteomes" id="UP000011220"/>
    </source>
</evidence>
<evidence type="ECO:0000313" key="1">
    <source>
        <dbReference type="EMBL" id="AGC67309.1"/>
    </source>
</evidence>
<dbReference type="PATRIC" id="fig|1121335.3.peg.274"/>
<dbReference type="Proteomes" id="UP000011220">
    <property type="component" value="Chromosome"/>
</dbReference>
<organism evidence="1 2">
    <name type="scientific">Thermoclostridium stercorarium (strain ATCC 35414 / DSM 8532 / NCIMB 11754)</name>
    <name type="common">Clostridium stercorarium</name>
    <dbReference type="NCBI Taxonomy" id="1121335"/>
    <lineage>
        <taxon>Bacteria</taxon>
        <taxon>Bacillati</taxon>
        <taxon>Bacillota</taxon>
        <taxon>Clostridia</taxon>
        <taxon>Eubacteriales</taxon>
        <taxon>Oscillospiraceae</taxon>
        <taxon>Thermoclostridium</taxon>
    </lineage>
</organism>
<dbReference type="STRING" id="1121335.Cst_c02850"/>
<keyword evidence="2" id="KW-1185">Reference proteome</keyword>
<protein>
    <submittedName>
        <fullName evidence="1">Uncharacterized protein</fullName>
    </submittedName>
</protein>
<dbReference type="KEGG" id="css:Cst_c02850"/>
<reference evidence="1 2" key="1">
    <citation type="journal article" date="2013" name="Genome Announc.">
        <title>Complete genome sequence of Clostridium stercorarium subsp. stercorarium strain DSM 8532, a thermophilic degrader of plant cell wall fibers.</title>
        <authorList>
            <person name="Poehlein A."/>
            <person name="Zverlov V.V."/>
            <person name="Daniel R."/>
            <person name="Schwarz W.H."/>
            <person name="Liebl W."/>
        </authorList>
    </citation>
    <scope>NUCLEOTIDE SEQUENCE [LARGE SCALE GENOMIC DNA]</scope>
    <source>
        <strain evidence="2">ATCC 35414 / DSM 8532 / NCIMB 11754</strain>
    </source>
</reference>